<organism evidence="11">
    <name type="scientific">Volvox carteri f. nagariensis</name>
    <dbReference type="NCBI Taxonomy" id="3068"/>
    <lineage>
        <taxon>Eukaryota</taxon>
        <taxon>Viridiplantae</taxon>
        <taxon>Chlorophyta</taxon>
        <taxon>core chlorophytes</taxon>
        <taxon>Chlorophyceae</taxon>
        <taxon>CS clade</taxon>
        <taxon>Chlamydomonadales</taxon>
        <taxon>Volvocaceae</taxon>
        <taxon>Volvox</taxon>
    </lineage>
</organism>
<gene>
    <name evidence="10" type="ORF">VOLCADRAFT_104521</name>
</gene>
<feature type="compositionally biased region" description="Basic and acidic residues" evidence="7">
    <location>
        <begin position="452"/>
        <end position="465"/>
    </location>
</feature>
<dbReference type="EMBL" id="GL378337">
    <property type="protein sequence ID" value="EFJ49089.1"/>
    <property type="molecule type" value="Genomic_DNA"/>
</dbReference>
<evidence type="ECO:0000256" key="5">
    <source>
        <dbReference type="ARBA" id="ARBA00023157"/>
    </source>
</evidence>
<feature type="compositionally biased region" description="Gly residues" evidence="7">
    <location>
        <begin position="274"/>
        <end position="285"/>
    </location>
</feature>
<comment type="similarity">
    <text evidence="1">Belongs to the peptidase S1 family.</text>
</comment>
<feature type="compositionally biased region" description="Acidic residues" evidence="7">
    <location>
        <begin position="263"/>
        <end position="273"/>
    </location>
</feature>
<evidence type="ECO:0000256" key="7">
    <source>
        <dbReference type="SAM" id="MobiDB-lite"/>
    </source>
</evidence>
<dbReference type="AlphaFoldDB" id="D8TU64"/>
<proteinExistence type="inferred from homology"/>
<dbReference type="RefSeq" id="XP_002949986.1">
    <property type="nucleotide sequence ID" value="XM_002949940.1"/>
</dbReference>
<dbReference type="Proteomes" id="UP000001058">
    <property type="component" value="Unassembled WGS sequence"/>
</dbReference>
<evidence type="ECO:0000259" key="9">
    <source>
        <dbReference type="PROSITE" id="PS51999"/>
    </source>
</evidence>
<sequence length="1010" mass="103940">MMVVVKIPAFGWMSDMAAAVFSPPWLAAAAAAAAAAQTRGSVSAQWIGSDERKPLGAVAGGGGTGWGRLRQRRLIQHGSEASISRHPYVAVVARPDGSYLCAGSLVHPRIIITAGHCVTPAVGGRAGGPALRSRSVAHPKYNPSNFDYDVALLFLDQDAPQTAQTIRLPPSNSSLPRSAHLTALGWGATEESSLSEGLRRGDVAPLDKSTCQELFKPYDTTITTRMLCTTGRTCAGDSGGPLIVSNFPLSSDDPRSNIKAMDGADDDEEDGDDAGAGGGGGGGGGGIWGNVRGRAVAAAAADTGSPKTDMLVGHVSFGFPRRRGQGCPEPNPATVFTDLRNAEINAWLRRNFAEVHQQMAPSKSADSSSGLSILKETMAYEGYDYEDGDVDDDFDQIEYRPPSKADPGAQALSAGNPYVMDNRNEATGQKRGRELGGEHHVDVNTPAANGTHKADTFDPIYDHPASKRATGGTPGFRHTIPASYDYQGNGATSLSAADGGDSSSPNPQSNAPSCQCGQPCIRRVSTTGKNPGRAFFKCAKPQGDQCNFFKWEDELGSGGGATQASRGAYGGGDAYGGGGPYGAVGSAGAGQNPYVVNPYAGSQAASTSGPTANPYTGQGVGSVAYSGGAGGPAGAGEDVAGGNDYVKCMCGVDCPVKTSNSANNPGRQFYACPKMRDVGRASQAALRAEMMWDMIRAQHNPAASAQCCMRTIPHAADSSNGRTKLATVAVPVGVPEGLGRPAVIATFATNQGILPVRAPRGRPVSERAVAVLLAAGAVAVAAPAAELPATCAIRPVIGRATVRASKVAGVVGTAAGATAAVVEPAEVHHSPLPVASIGKEVAAAGAMGPVATVMVALAEVEVAARATATNAVSLVTGPTAARTLGKAIPEGCMKDFGSGMWITYGFDPTNGFGFRQSNCFDALLHCIGHEDARGLACRHLSESCFGMRCFYCNVFPCNGWLFSTLQRICSSLGCRGGGWLLLRLRNVPCGSHAPGWVCPCAFAPACSKSS</sequence>
<feature type="compositionally biased region" description="Low complexity" evidence="7">
    <location>
        <begin position="490"/>
        <end position="513"/>
    </location>
</feature>
<protein>
    <submittedName>
        <fullName evidence="10">Uncharacterized protein</fullName>
    </submittedName>
</protein>
<keyword evidence="3 6" id="KW-0863">Zinc-finger</keyword>
<dbReference type="GO" id="GO:0008270">
    <property type="term" value="F:zinc ion binding"/>
    <property type="evidence" value="ECO:0007669"/>
    <property type="project" value="UniProtKB-KW"/>
</dbReference>
<feature type="region of interest" description="Disordered" evidence="7">
    <location>
        <begin position="245"/>
        <end position="285"/>
    </location>
</feature>
<dbReference type="InterPro" id="IPR001314">
    <property type="entry name" value="Peptidase_S1A"/>
</dbReference>
<dbReference type="Pfam" id="PF06839">
    <property type="entry name" value="Zn_ribbon_GRF"/>
    <property type="match status" value="2"/>
</dbReference>
<dbReference type="GO" id="GO:0004252">
    <property type="term" value="F:serine-type endopeptidase activity"/>
    <property type="evidence" value="ECO:0007669"/>
    <property type="project" value="InterPro"/>
</dbReference>
<dbReference type="eggNOG" id="KOG3627">
    <property type="taxonomic scope" value="Eukaryota"/>
</dbReference>
<dbReference type="PROSITE" id="PS00134">
    <property type="entry name" value="TRYPSIN_HIS"/>
    <property type="match status" value="1"/>
</dbReference>
<dbReference type="InterPro" id="IPR009003">
    <property type="entry name" value="Peptidase_S1_PA"/>
</dbReference>
<dbReference type="SMART" id="SM00020">
    <property type="entry name" value="Tryp_SPc"/>
    <property type="match status" value="1"/>
</dbReference>
<evidence type="ECO:0000313" key="11">
    <source>
        <dbReference type="Proteomes" id="UP000001058"/>
    </source>
</evidence>
<dbReference type="STRING" id="3068.D8TU64"/>
<evidence type="ECO:0000256" key="6">
    <source>
        <dbReference type="PROSITE-ProRule" id="PRU01343"/>
    </source>
</evidence>
<feature type="region of interest" description="Disordered" evidence="7">
    <location>
        <begin position="401"/>
        <end position="516"/>
    </location>
</feature>
<dbReference type="GeneID" id="9619051"/>
<dbReference type="InterPro" id="IPR043504">
    <property type="entry name" value="Peptidase_S1_PA_chymotrypsin"/>
</dbReference>
<feature type="domain" description="Peptidase S1" evidence="8">
    <location>
        <begin position="58"/>
        <end position="353"/>
    </location>
</feature>
<keyword evidence="5" id="KW-1015">Disulfide bond</keyword>
<dbReference type="PANTHER" id="PTHR24276:SF98">
    <property type="entry name" value="FI18310P1-RELATED"/>
    <property type="match status" value="1"/>
</dbReference>
<dbReference type="InParanoid" id="D8TU64"/>
<dbReference type="PROSITE" id="PS50240">
    <property type="entry name" value="TRYPSIN_DOM"/>
    <property type="match status" value="1"/>
</dbReference>
<keyword evidence="11" id="KW-1185">Reference proteome</keyword>
<feature type="domain" description="GRF-type" evidence="9">
    <location>
        <begin position="514"/>
        <end position="555"/>
    </location>
</feature>
<dbReference type="SUPFAM" id="SSF50494">
    <property type="entry name" value="Trypsin-like serine proteases"/>
    <property type="match status" value="1"/>
</dbReference>
<dbReference type="GO" id="GO:0006508">
    <property type="term" value="P:proteolysis"/>
    <property type="evidence" value="ECO:0007669"/>
    <property type="project" value="InterPro"/>
</dbReference>
<evidence type="ECO:0000259" key="8">
    <source>
        <dbReference type="PROSITE" id="PS50240"/>
    </source>
</evidence>
<keyword evidence="2" id="KW-0479">Metal-binding</keyword>
<keyword evidence="4" id="KW-0862">Zinc</keyword>
<dbReference type="InterPro" id="IPR050430">
    <property type="entry name" value="Peptidase_S1"/>
</dbReference>
<dbReference type="Gene3D" id="2.40.10.10">
    <property type="entry name" value="Trypsin-like serine proteases"/>
    <property type="match status" value="1"/>
</dbReference>
<dbReference type="Pfam" id="PF00089">
    <property type="entry name" value="Trypsin"/>
    <property type="match status" value="1"/>
</dbReference>
<dbReference type="KEGG" id="vcn:VOLCADRAFT_104521"/>
<evidence type="ECO:0000256" key="4">
    <source>
        <dbReference type="ARBA" id="ARBA00022833"/>
    </source>
</evidence>
<dbReference type="InterPro" id="IPR010666">
    <property type="entry name" value="Znf_GRF"/>
</dbReference>
<dbReference type="PANTHER" id="PTHR24276">
    <property type="entry name" value="POLYSERASE-RELATED"/>
    <property type="match status" value="1"/>
</dbReference>
<reference evidence="10 11" key="1">
    <citation type="journal article" date="2010" name="Science">
        <title>Genomic analysis of organismal complexity in the multicellular green alga Volvox carteri.</title>
        <authorList>
            <person name="Prochnik S.E."/>
            <person name="Umen J."/>
            <person name="Nedelcu A.M."/>
            <person name="Hallmann A."/>
            <person name="Miller S.M."/>
            <person name="Nishii I."/>
            <person name="Ferris P."/>
            <person name="Kuo A."/>
            <person name="Mitros T."/>
            <person name="Fritz-Laylin L.K."/>
            <person name="Hellsten U."/>
            <person name="Chapman J."/>
            <person name="Simakov O."/>
            <person name="Rensing S.A."/>
            <person name="Terry A."/>
            <person name="Pangilinan J."/>
            <person name="Kapitonov V."/>
            <person name="Jurka J."/>
            <person name="Salamov A."/>
            <person name="Shapiro H."/>
            <person name="Schmutz J."/>
            <person name="Grimwood J."/>
            <person name="Lindquist E."/>
            <person name="Lucas S."/>
            <person name="Grigoriev I.V."/>
            <person name="Schmitt R."/>
            <person name="Kirk D."/>
            <person name="Rokhsar D.S."/>
        </authorList>
    </citation>
    <scope>NUCLEOTIDE SEQUENCE [LARGE SCALE GENOMIC DNA]</scope>
    <source>
        <strain evidence="11">f. Nagariensis / Eve</strain>
    </source>
</reference>
<evidence type="ECO:0000256" key="1">
    <source>
        <dbReference type="ARBA" id="ARBA00007664"/>
    </source>
</evidence>
<dbReference type="InterPro" id="IPR018114">
    <property type="entry name" value="TRYPSIN_HIS"/>
</dbReference>
<dbReference type="OrthoDB" id="543757at2759"/>
<dbReference type="InterPro" id="IPR001254">
    <property type="entry name" value="Trypsin_dom"/>
</dbReference>
<feature type="compositionally biased region" description="Basic and acidic residues" evidence="7">
    <location>
        <begin position="431"/>
        <end position="442"/>
    </location>
</feature>
<name>D8TU64_VOLCA</name>
<evidence type="ECO:0000256" key="2">
    <source>
        <dbReference type="ARBA" id="ARBA00022723"/>
    </source>
</evidence>
<dbReference type="CDD" id="cd00190">
    <property type="entry name" value="Tryp_SPc"/>
    <property type="match status" value="1"/>
</dbReference>
<evidence type="ECO:0000256" key="3">
    <source>
        <dbReference type="ARBA" id="ARBA00022771"/>
    </source>
</evidence>
<accession>D8TU64</accession>
<dbReference type="PROSITE" id="PS51999">
    <property type="entry name" value="ZF_GRF"/>
    <property type="match status" value="1"/>
</dbReference>
<dbReference type="PRINTS" id="PR00722">
    <property type="entry name" value="CHYMOTRYPSIN"/>
</dbReference>
<evidence type="ECO:0000313" key="10">
    <source>
        <dbReference type="EMBL" id="EFJ49089.1"/>
    </source>
</evidence>